<gene>
    <name evidence="1" type="ORF">BTO16_12245</name>
</gene>
<reference evidence="1 2" key="1">
    <citation type="submission" date="2016-12" db="EMBL/GenBank/DDBJ databases">
        <title>Trade-off between light-utilization and light-protection in marine flavobacteria.</title>
        <authorList>
            <person name="Kumagai Y."/>
            <person name="Yoshizawa S."/>
            <person name="Kogure K."/>
            <person name="Iwasaki W."/>
        </authorList>
    </citation>
    <scope>NUCLEOTIDE SEQUENCE [LARGE SCALE GENOMIC DNA]</scope>
    <source>
        <strain evidence="1 2">ATCC 43844</strain>
    </source>
</reference>
<evidence type="ECO:0008006" key="3">
    <source>
        <dbReference type="Google" id="ProtNLM"/>
    </source>
</evidence>
<organism evidence="1 2">
    <name type="scientific">Polaribacter glomeratus</name>
    <dbReference type="NCBI Taxonomy" id="102"/>
    <lineage>
        <taxon>Bacteria</taxon>
        <taxon>Pseudomonadati</taxon>
        <taxon>Bacteroidota</taxon>
        <taxon>Flavobacteriia</taxon>
        <taxon>Flavobacteriales</taxon>
        <taxon>Flavobacteriaceae</taxon>
    </lineage>
</organism>
<dbReference type="EMBL" id="MSCM01000002">
    <property type="protein sequence ID" value="PQJ76651.1"/>
    <property type="molecule type" value="Genomic_DNA"/>
</dbReference>
<proteinExistence type="predicted"/>
<comment type="caution">
    <text evidence="1">The sequence shown here is derived from an EMBL/GenBank/DDBJ whole genome shotgun (WGS) entry which is preliminary data.</text>
</comment>
<evidence type="ECO:0000313" key="2">
    <source>
        <dbReference type="Proteomes" id="UP000239068"/>
    </source>
</evidence>
<dbReference type="Proteomes" id="UP000239068">
    <property type="component" value="Unassembled WGS sequence"/>
</dbReference>
<name>A0A2S7WH81_9FLAO</name>
<dbReference type="Gene3D" id="2.160.20.110">
    <property type="match status" value="1"/>
</dbReference>
<evidence type="ECO:0000313" key="1">
    <source>
        <dbReference type="EMBL" id="PQJ76651.1"/>
    </source>
</evidence>
<accession>A0A2S7WH81</accession>
<keyword evidence="2" id="KW-1185">Reference proteome</keyword>
<protein>
    <recommendedName>
        <fullName evidence="3">GLUG domain-containing protein</fullName>
    </recommendedName>
</protein>
<dbReference type="AlphaFoldDB" id="A0A2S7WH81"/>
<sequence length="451" mass="48069">MSIFLFSCESEDETSQEVTNNDLPEVIEIDSDGDKLIEIYFIEQLNAIRYDLNADGITDDPNNRELFLEAFPTINDPNNTTTTGNYQGFELKRNLDFKDPNSYMSGVVNTNYTSGEGWKAMGSTVRGAYVLFTSEFNGNSFTIANLFGEGLFSITGRYTTFKNIGLLNVDVTYGGALSAGTEYSIRISNCYVDGGIVRGAGGLVGSISTDMNGKSVIENCYTTCDVISSGRAGGLVGLCTGDVINCYTTGDVTSTSDGQRQFHLAGGIVALLLSTSGHTNNYSTTTTISNSFSSGNVTGKVAGGIAGEVSDQSSILNSYTSGDVNGLATNLSESETGTIAGYMEGTDSTYLPDNSITNCYSIGMNLNNLYSESVFVGKWRGIPAVKIKSYYNTETSDTIVNSGNDVGVSTSNLQNPTSATGLFSNWSSAWDFGTSSDYPGLTINGEVFRPQ</sequence>